<evidence type="ECO:0000313" key="8">
    <source>
        <dbReference type="EMBL" id="KGI77191.1"/>
    </source>
</evidence>
<keyword evidence="5 7" id="KW-1133">Transmembrane helix</keyword>
<keyword evidence="4 7" id="KW-0812">Transmembrane</keyword>
<reference evidence="8 10" key="1">
    <citation type="submission" date="2014-09" db="EMBL/GenBank/DDBJ databases">
        <title>Xanthomonadaceae 3.5X direct submission.</title>
        <authorList>
            <person name="Fang T."/>
            <person name="Wang H."/>
        </authorList>
    </citation>
    <scope>NUCLEOTIDE SEQUENCE [LARGE SCALE GENOMIC DNA]</scope>
    <source>
        <strain evidence="8 10">3.5X</strain>
    </source>
</reference>
<dbReference type="PANTHER" id="PTHR30213">
    <property type="entry name" value="INNER MEMBRANE PROTEIN YHJD"/>
    <property type="match status" value="1"/>
</dbReference>
<dbReference type="NCBIfam" id="NF002457">
    <property type="entry name" value="PRK01637.1"/>
    <property type="match status" value="1"/>
</dbReference>
<dbReference type="Proteomes" id="UP000029708">
    <property type="component" value="Unassembled WGS sequence"/>
</dbReference>
<dbReference type="STRING" id="1543381.LF63_0111300"/>
<dbReference type="EMBL" id="JROI01000013">
    <property type="protein sequence ID" value="KGI77191.1"/>
    <property type="molecule type" value="Genomic_DNA"/>
</dbReference>
<proteinExistence type="inferred from homology"/>
<evidence type="ECO:0000256" key="3">
    <source>
        <dbReference type="ARBA" id="ARBA00022519"/>
    </source>
</evidence>
<comment type="subcellular location">
    <subcellularLocation>
        <location evidence="1 7">Cell membrane</location>
        <topology evidence="1 7">Multi-pass membrane protein</topology>
    </subcellularLocation>
</comment>
<feature type="transmembrane region" description="Helical" evidence="7">
    <location>
        <begin position="32"/>
        <end position="55"/>
    </location>
</feature>
<keyword evidence="3" id="KW-0997">Cell inner membrane</keyword>
<evidence type="ECO:0000256" key="6">
    <source>
        <dbReference type="ARBA" id="ARBA00023136"/>
    </source>
</evidence>
<evidence type="ECO:0000256" key="5">
    <source>
        <dbReference type="ARBA" id="ARBA00022989"/>
    </source>
</evidence>
<evidence type="ECO:0000313" key="11">
    <source>
        <dbReference type="Proteomes" id="UP000560000"/>
    </source>
</evidence>
<dbReference type="Pfam" id="PF03631">
    <property type="entry name" value="Virul_fac_BrkB"/>
    <property type="match status" value="1"/>
</dbReference>
<feature type="transmembrane region" description="Helical" evidence="7">
    <location>
        <begin position="135"/>
        <end position="157"/>
    </location>
</feature>
<dbReference type="InterPro" id="IPR023679">
    <property type="entry name" value="UPF0761_bac"/>
</dbReference>
<sequence length="427" mass="48008">MFRRFDRDRGIAFARFVWQRFWDDKCFETAGALSYTTLFALVPLTVAVISILTALPTFHGWTEVLANFLFRNFVPAAGDAVQKYVLEFAGNASKLTGIGIFVLLLSALMMMSSIEERFNRIWRVQTKRSTVSRFMMYWAALTLGPVLVVAGLTLTSYLAAVPLLGRVSDGMELKRHLLGVLPFLVSVAGLFGMYWLIPNRKIKRRYALAGAVLAAVLFEIAKWAFAAYVRGVPSYREIYGALAVVPIFLVWIYLSWVIVLLGASITASIAAFDYRPHEERLPEGAEFLGLMHLLKHFVVAQRHGHALGESGLKVCERFVSDDLLQRYLGDLHEAGLIRRTEDDEWVMTRSLDTSTLMEIYEAGRYRLPLDEPLLQRFCQGLPEPLRQHLSALTQSLRDKLGVHLSELFVFPPADAGRSGADARAESP</sequence>
<gene>
    <name evidence="9" type="ORF">HNQ86_002985</name>
    <name evidence="8" type="ORF">LF63_0111300</name>
</gene>
<keyword evidence="6 7" id="KW-0472">Membrane</keyword>
<organism evidence="8 10">
    <name type="scientific">Oleiagrimonas soli</name>
    <dbReference type="NCBI Taxonomy" id="1543381"/>
    <lineage>
        <taxon>Bacteria</taxon>
        <taxon>Pseudomonadati</taxon>
        <taxon>Pseudomonadota</taxon>
        <taxon>Gammaproteobacteria</taxon>
        <taxon>Lysobacterales</taxon>
        <taxon>Rhodanobacteraceae</taxon>
        <taxon>Oleiagrimonas</taxon>
    </lineage>
</organism>
<feature type="transmembrane region" description="Helical" evidence="7">
    <location>
        <begin position="95"/>
        <end position="114"/>
    </location>
</feature>
<evidence type="ECO:0000256" key="2">
    <source>
        <dbReference type="ARBA" id="ARBA00022475"/>
    </source>
</evidence>
<dbReference type="HAMAP" id="MF_00672">
    <property type="entry name" value="UPF0761"/>
    <property type="match status" value="1"/>
</dbReference>
<evidence type="ECO:0000256" key="1">
    <source>
        <dbReference type="ARBA" id="ARBA00004651"/>
    </source>
</evidence>
<keyword evidence="10" id="KW-1185">Reference proteome</keyword>
<evidence type="ECO:0000313" key="9">
    <source>
        <dbReference type="EMBL" id="MBB6185640.1"/>
    </source>
</evidence>
<dbReference type="PANTHER" id="PTHR30213:SF0">
    <property type="entry name" value="UPF0761 MEMBRANE PROTEIN YIHY"/>
    <property type="match status" value="1"/>
</dbReference>
<dbReference type="OrthoDB" id="9808671at2"/>
<dbReference type="Proteomes" id="UP000560000">
    <property type="component" value="Unassembled WGS sequence"/>
</dbReference>
<feature type="transmembrane region" description="Helical" evidence="7">
    <location>
        <begin position="206"/>
        <end position="226"/>
    </location>
</feature>
<protein>
    <recommendedName>
        <fullName evidence="7">UPF0761 membrane protein HNQ86_002985</fullName>
    </recommendedName>
</protein>
<comment type="similarity">
    <text evidence="7">Belongs to the UPF0761 family.</text>
</comment>
<evidence type="ECO:0000256" key="7">
    <source>
        <dbReference type="HAMAP-Rule" id="MF_00672"/>
    </source>
</evidence>
<dbReference type="NCBIfam" id="TIGR00765">
    <property type="entry name" value="yihY_not_rbn"/>
    <property type="match status" value="1"/>
</dbReference>
<evidence type="ECO:0000313" key="10">
    <source>
        <dbReference type="Proteomes" id="UP000029708"/>
    </source>
</evidence>
<dbReference type="RefSeq" id="WP_043101881.1">
    <property type="nucleotide sequence ID" value="NZ_JACHET010000001.1"/>
</dbReference>
<dbReference type="InterPro" id="IPR017039">
    <property type="entry name" value="Virul_fac_BrkB"/>
</dbReference>
<feature type="transmembrane region" description="Helical" evidence="7">
    <location>
        <begin position="238"/>
        <end position="271"/>
    </location>
</feature>
<reference evidence="9 11" key="2">
    <citation type="submission" date="2020-08" db="EMBL/GenBank/DDBJ databases">
        <title>Genomic Encyclopedia of Type Strains, Phase IV (KMG-IV): sequencing the most valuable type-strain genomes for metagenomic binning, comparative biology and taxonomic classification.</title>
        <authorList>
            <person name="Goeker M."/>
        </authorList>
    </citation>
    <scope>NUCLEOTIDE SEQUENCE [LARGE SCALE GENOMIC DNA]</scope>
    <source>
        <strain evidence="9 11">DSM 107085</strain>
    </source>
</reference>
<comment type="caution">
    <text evidence="8">The sequence shown here is derived from an EMBL/GenBank/DDBJ whole genome shotgun (WGS) entry which is preliminary data.</text>
</comment>
<feature type="transmembrane region" description="Helical" evidence="7">
    <location>
        <begin position="177"/>
        <end position="197"/>
    </location>
</feature>
<dbReference type="GO" id="GO:0005886">
    <property type="term" value="C:plasma membrane"/>
    <property type="evidence" value="ECO:0007669"/>
    <property type="project" value="UniProtKB-SubCell"/>
</dbReference>
<accession>A0A099CU32</accession>
<evidence type="ECO:0000256" key="4">
    <source>
        <dbReference type="ARBA" id="ARBA00022692"/>
    </source>
</evidence>
<dbReference type="HOGENOM" id="CLU_032288_1_0_6"/>
<dbReference type="AlphaFoldDB" id="A0A099CU32"/>
<dbReference type="EMBL" id="JACHET010000001">
    <property type="protein sequence ID" value="MBB6185640.1"/>
    <property type="molecule type" value="Genomic_DNA"/>
</dbReference>
<name>A0A099CU32_9GAMM</name>
<keyword evidence="2 7" id="KW-1003">Cell membrane</keyword>